<dbReference type="EMBL" id="KN833715">
    <property type="protein sequence ID" value="KIK24506.1"/>
    <property type="molecule type" value="Genomic_DNA"/>
</dbReference>
<dbReference type="Proteomes" id="UP000054018">
    <property type="component" value="Unassembled WGS sequence"/>
</dbReference>
<accession>A0A0C9Z5X8</accession>
<proteinExistence type="predicted"/>
<feature type="non-terminal residue" evidence="2">
    <location>
        <position position="1"/>
    </location>
</feature>
<evidence type="ECO:0000313" key="3">
    <source>
        <dbReference type="Proteomes" id="UP000054018"/>
    </source>
</evidence>
<name>A0A0C9Z5X8_9AGAM</name>
<protein>
    <submittedName>
        <fullName evidence="2">Uncharacterized protein</fullName>
    </submittedName>
</protein>
<keyword evidence="3" id="KW-1185">Reference proteome</keyword>
<dbReference type="Pfam" id="PF09495">
    <property type="entry name" value="DUF2462"/>
    <property type="match status" value="1"/>
</dbReference>
<evidence type="ECO:0000313" key="2">
    <source>
        <dbReference type="EMBL" id="KIK24506.1"/>
    </source>
</evidence>
<feature type="region of interest" description="Disordered" evidence="1">
    <location>
        <begin position="1"/>
        <end position="81"/>
    </location>
</feature>
<gene>
    <name evidence="2" type="ORF">PISMIDRAFT_75697</name>
</gene>
<feature type="compositionally biased region" description="Polar residues" evidence="1">
    <location>
        <begin position="8"/>
        <end position="23"/>
    </location>
</feature>
<dbReference type="OrthoDB" id="5239630at2759"/>
<reference evidence="2 3" key="1">
    <citation type="submission" date="2014-04" db="EMBL/GenBank/DDBJ databases">
        <authorList>
            <consortium name="DOE Joint Genome Institute"/>
            <person name="Kuo A."/>
            <person name="Kohler A."/>
            <person name="Costa M.D."/>
            <person name="Nagy L.G."/>
            <person name="Floudas D."/>
            <person name="Copeland A."/>
            <person name="Barry K.W."/>
            <person name="Cichocki N."/>
            <person name="Veneault-Fourrey C."/>
            <person name="LaButti K."/>
            <person name="Lindquist E.A."/>
            <person name="Lipzen A."/>
            <person name="Lundell T."/>
            <person name="Morin E."/>
            <person name="Murat C."/>
            <person name="Sun H."/>
            <person name="Tunlid A."/>
            <person name="Henrissat B."/>
            <person name="Grigoriev I.V."/>
            <person name="Hibbett D.S."/>
            <person name="Martin F."/>
            <person name="Nordberg H.P."/>
            <person name="Cantor M.N."/>
            <person name="Hua S.X."/>
        </authorList>
    </citation>
    <scope>NUCLEOTIDE SEQUENCE [LARGE SCALE GENOMIC DNA]</scope>
    <source>
        <strain evidence="2 3">441</strain>
    </source>
</reference>
<feature type="compositionally biased region" description="Polar residues" evidence="1">
    <location>
        <begin position="57"/>
        <end position="81"/>
    </location>
</feature>
<sequence length="81" mass="8657">MVQGKTKGLQSKAPSSRQSSKASQPKKGKRVQPPKKPALVKEAAARKALTAKHTRSIEQQMATAASSGKLTIMKSTAEQQQ</sequence>
<organism evidence="2 3">
    <name type="scientific">Pisolithus microcarpus 441</name>
    <dbReference type="NCBI Taxonomy" id="765257"/>
    <lineage>
        <taxon>Eukaryota</taxon>
        <taxon>Fungi</taxon>
        <taxon>Dikarya</taxon>
        <taxon>Basidiomycota</taxon>
        <taxon>Agaricomycotina</taxon>
        <taxon>Agaricomycetes</taxon>
        <taxon>Agaricomycetidae</taxon>
        <taxon>Boletales</taxon>
        <taxon>Sclerodermatineae</taxon>
        <taxon>Pisolithaceae</taxon>
        <taxon>Pisolithus</taxon>
    </lineage>
</organism>
<feature type="compositionally biased region" description="Basic residues" evidence="1">
    <location>
        <begin position="24"/>
        <end position="33"/>
    </location>
</feature>
<reference evidence="3" key="2">
    <citation type="submission" date="2015-01" db="EMBL/GenBank/DDBJ databases">
        <title>Evolutionary Origins and Diversification of the Mycorrhizal Mutualists.</title>
        <authorList>
            <consortium name="DOE Joint Genome Institute"/>
            <consortium name="Mycorrhizal Genomics Consortium"/>
            <person name="Kohler A."/>
            <person name="Kuo A."/>
            <person name="Nagy L.G."/>
            <person name="Floudas D."/>
            <person name="Copeland A."/>
            <person name="Barry K.W."/>
            <person name="Cichocki N."/>
            <person name="Veneault-Fourrey C."/>
            <person name="LaButti K."/>
            <person name="Lindquist E.A."/>
            <person name="Lipzen A."/>
            <person name="Lundell T."/>
            <person name="Morin E."/>
            <person name="Murat C."/>
            <person name="Riley R."/>
            <person name="Ohm R."/>
            <person name="Sun H."/>
            <person name="Tunlid A."/>
            <person name="Henrissat B."/>
            <person name="Grigoriev I.V."/>
            <person name="Hibbett D.S."/>
            <person name="Martin F."/>
        </authorList>
    </citation>
    <scope>NUCLEOTIDE SEQUENCE [LARGE SCALE GENOMIC DNA]</scope>
    <source>
        <strain evidence="3">441</strain>
    </source>
</reference>
<dbReference type="InterPro" id="IPR019034">
    <property type="entry name" value="UPF0390"/>
</dbReference>
<dbReference type="HOGENOM" id="CLU_157438_1_0_1"/>
<evidence type="ECO:0000256" key="1">
    <source>
        <dbReference type="SAM" id="MobiDB-lite"/>
    </source>
</evidence>
<dbReference type="STRING" id="765257.A0A0C9Z5X8"/>
<dbReference type="AlphaFoldDB" id="A0A0C9Z5X8"/>